<dbReference type="PANTHER" id="PTHR45527:SF1">
    <property type="entry name" value="FATTY ACID SYNTHASE"/>
    <property type="match status" value="1"/>
</dbReference>
<proteinExistence type="predicted"/>
<dbReference type="RefSeq" id="WP_089255563.1">
    <property type="nucleotide sequence ID" value="NZ_FZPH01000028.1"/>
</dbReference>
<name>A0A239PH32_9ACTN</name>
<dbReference type="GO" id="GO:0005737">
    <property type="term" value="C:cytoplasm"/>
    <property type="evidence" value="ECO:0007669"/>
    <property type="project" value="TreeGrafter"/>
</dbReference>
<dbReference type="InterPro" id="IPR042099">
    <property type="entry name" value="ANL_N_sf"/>
</dbReference>
<feature type="region of interest" description="Disordered" evidence="4">
    <location>
        <begin position="1791"/>
        <end position="1816"/>
    </location>
</feature>
<accession>A0A239PH32</accession>
<dbReference type="InterPro" id="IPR036736">
    <property type="entry name" value="ACP-like_sf"/>
</dbReference>
<dbReference type="GO" id="GO:0044550">
    <property type="term" value="P:secondary metabolite biosynthetic process"/>
    <property type="evidence" value="ECO:0007669"/>
    <property type="project" value="TreeGrafter"/>
</dbReference>
<dbReference type="GO" id="GO:0043041">
    <property type="term" value="P:amino acid activation for nonribosomal peptide biosynthetic process"/>
    <property type="evidence" value="ECO:0007669"/>
    <property type="project" value="TreeGrafter"/>
</dbReference>
<dbReference type="SUPFAM" id="SSF47336">
    <property type="entry name" value="ACP-like"/>
    <property type="match status" value="1"/>
</dbReference>
<organism evidence="8 9">
    <name type="scientific">Asanoa hainanensis</name>
    <dbReference type="NCBI Taxonomy" id="560556"/>
    <lineage>
        <taxon>Bacteria</taxon>
        <taxon>Bacillati</taxon>
        <taxon>Actinomycetota</taxon>
        <taxon>Actinomycetes</taxon>
        <taxon>Micromonosporales</taxon>
        <taxon>Micromonosporaceae</taxon>
        <taxon>Asanoa</taxon>
    </lineage>
</organism>
<dbReference type="Pfam" id="PF00550">
    <property type="entry name" value="PP-binding"/>
    <property type="match status" value="1"/>
</dbReference>
<gene>
    <name evidence="8" type="ORF">SAMN05421812_12844</name>
</gene>
<dbReference type="OrthoDB" id="5478077at2"/>
<dbReference type="InterPro" id="IPR020845">
    <property type="entry name" value="AMP-binding_CS"/>
</dbReference>
<sequence length="1816" mass="193385">MADTTAPSSPVRVTGVFAATGGEPFLPAHPAQRGLLLSRAAGGEGINCAYAYTVTGALDSDRLCAAYRKTLATYDALYLTWHPRHGWARGTTPRVEVRYVDARATPDANEWLRDQVDRHRRRRFDPAAGPLAAVEVLRLNDDRWAVVEIIDHIVADGQSMALLHRAVATRYRHDETATPPELRQPPAYSAALSAATDADEHTRSYWARQFEGFTPTSGAADGSDAQVWRTTLDSITLGDIDRGAARARATRAGVLLAAHAHALARYQGRGDVTTFVAIDTRTANQLDMFGQMTTVVPVRIQHDWADTLGVHVGRVTRCLLELREHAAVDATLLDELGAPAALTTPDAAVLVVQRRDDPAIADNDATARRIDLPSTDQAGGLITMATQNPDGRLDLVVRAPAGSSFAKHLPALGATIGAFLCAFVDAPATPLHSDTLLPADARAAVERTATPRRPYPFRAVEAAAMATLLEHPEIVVVEDGGLTYTARQLHRSAEEMIQALRSVAKPGDCVSVGGLPLIDRIAAFLATLTVNAVYVPFDDSTGTDPAPMERRCRAVARITATGVDRLRVSPGHARPPAGPDSPAYIIFTSGTTGTPKGVVVSRAALSNLIQGEAQRFEISAGSRVLLIAPPVVDPWICHVAGSLTAGATLVHVDPATSDLSSALVSARVTHAFLPAPMVRLLAGADAPALQMLASAGDHCRSADLASAPGARHFNIYGPTEATVTAAVATVTGGAEPVPVGAPIRGLGARVLIDNAASAPPGVSGHLLLTGAGVALGYLEDAELTRQRFRDDPCSPGRRGYLTGDVALLDHDGQLVITGRTDRQVKIRGTRVELDAVEAAARSTRLCTDACATTTVRDAAADLELILFVAGCPDAAQLDRALRRDLPPAAVPHRLVPVTAIPRTPSGQVDQTALPLPEPVTAARRPGETGPLATAWTAVLGTPPADDDDFFAAGGDSLTVLRLVRTARDSGLTVSPADVYSHPRFIDLQQLCSPAPREATMPAPATVIELSPTQRWFFALQLAQPHRWQQRHLISFDVLPPRTTLEQAMSALIGATPVLRAVFDTPDSPAHAAHVDYVAVEVLDSDATDQRLEAAISSLHDAVDHRAAPLLRALAVRDQHGSGVLVLAAHHLVIDVWSWRVLEDRLLALLSGEPAQPDNGFSAFTDAVLRQHRAGAFTLDAAEWRQRLAAGRTGRMDAQPRRGHRLTVELGPADRIRSRWQRPPSRVLPAALGHALAVTEGPGATVVDVERNGRTTVDEMDLSAAVGWFGLHHPIVVEHVPLTESAVDRINAGLEEAPDAGLSYGALRWLPAEHDDLRIGRFAMDLRLDDDATQPHSTPLIRRLAAVPASAAGAGNLLPYEAAITFRQQYADIQAVLDFDPDRLPDAHAAAILDALADAIRRTTPAADTPARLRPASTIPASAMQQMMLHHATGGPGRYLPRQLIAVSGVADTAAFVDLLGDLCARFDPFHRRFDTDGRTIVQRWLPDGAPAISLAPGGRPAALQWVDGPDTVSAADAVTGSPLVDITLFSQDDTLLLGMQTHHALMDGASNRAFLHLLDALAAHLDGGPAPHLPSSARMRRLLCKHVAAETANISVPISHGPPPPPTAGAGPVLLDVEVSAATMSQLRGWARDRRVDTKAALASVVAHAGRDTVGARTLHVVTSGRDPDIPGSDAALGMLWYLHPLGIDGDRDSIAHSVHQGSPALPAARAAAAGWPGWNTPAISFNYLKQHPPEERSRIRQLAYRDVFHFPVQVEATVRADDSARIRCTTLGDRDQDAVHRLARRLMERLDGGEIVPAQPHPPGRPGTEGRHATP</sequence>
<dbReference type="Pfam" id="PF00668">
    <property type="entry name" value="Condensation"/>
    <property type="match status" value="2"/>
</dbReference>
<dbReference type="SUPFAM" id="SSF52777">
    <property type="entry name" value="CoA-dependent acyltransferases"/>
    <property type="match status" value="6"/>
</dbReference>
<keyword evidence="3" id="KW-0597">Phosphoprotein</keyword>
<comment type="cofactor">
    <cofactor evidence="1">
        <name>pantetheine 4'-phosphate</name>
        <dbReference type="ChEBI" id="CHEBI:47942"/>
    </cofactor>
</comment>
<dbReference type="InterPro" id="IPR023213">
    <property type="entry name" value="CAT-like_dom_sf"/>
</dbReference>
<keyword evidence="2" id="KW-0596">Phosphopantetheine</keyword>
<dbReference type="PROSITE" id="PS00455">
    <property type="entry name" value="AMP_BINDING"/>
    <property type="match status" value="1"/>
</dbReference>
<evidence type="ECO:0000259" key="6">
    <source>
        <dbReference type="Pfam" id="PF00550"/>
    </source>
</evidence>
<dbReference type="GO" id="GO:0031177">
    <property type="term" value="F:phosphopantetheine binding"/>
    <property type="evidence" value="ECO:0007669"/>
    <property type="project" value="TreeGrafter"/>
</dbReference>
<dbReference type="GO" id="GO:0003824">
    <property type="term" value="F:catalytic activity"/>
    <property type="evidence" value="ECO:0007669"/>
    <property type="project" value="InterPro"/>
</dbReference>
<evidence type="ECO:0000256" key="3">
    <source>
        <dbReference type="ARBA" id="ARBA00022553"/>
    </source>
</evidence>
<feature type="domain" description="AMP-dependent synthetase/ligase" evidence="5">
    <location>
        <begin position="573"/>
        <end position="778"/>
    </location>
</feature>
<feature type="domain" description="Condensation" evidence="7">
    <location>
        <begin position="26"/>
        <end position="334"/>
    </location>
</feature>
<evidence type="ECO:0000313" key="9">
    <source>
        <dbReference type="Proteomes" id="UP000198362"/>
    </source>
</evidence>
<dbReference type="GO" id="GO:0008610">
    <property type="term" value="P:lipid biosynthetic process"/>
    <property type="evidence" value="ECO:0007669"/>
    <property type="project" value="UniProtKB-ARBA"/>
</dbReference>
<evidence type="ECO:0000259" key="5">
    <source>
        <dbReference type="Pfam" id="PF00501"/>
    </source>
</evidence>
<dbReference type="Gene3D" id="3.30.559.10">
    <property type="entry name" value="Chloramphenicol acetyltransferase-like domain"/>
    <property type="match status" value="3"/>
</dbReference>
<dbReference type="Gene3D" id="1.10.1200.10">
    <property type="entry name" value="ACP-like"/>
    <property type="match status" value="1"/>
</dbReference>
<dbReference type="PROSITE" id="PS00012">
    <property type="entry name" value="PHOSPHOPANTETHEINE"/>
    <property type="match status" value="1"/>
</dbReference>
<dbReference type="Gene3D" id="3.30.559.30">
    <property type="entry name" value="Nonribosomal peptide synthetase, condensation domain"/>
    <property type="match status" value="3"/>
</dbReference>
<dbReference type="InterPro" id="IPR001242">
    <property type="entry name" value="Condensation_dom"/>
</dbReference>
<dbReference type="InterPro" id="IPR006162">
    <property type="entry name" value="Ppantetheine_attach_site"/>
</dbReference>
<dbReference type="Gene3D" id="3.30.300.30">
    <property type="match status" value="1"/>
</dbReference>
<dbReference type="Gene3D" id="3.40.50.12780">
    <property type="entry name" value="N-terminal domain of ligase-like"/>
    <property type="match status" value="1"/>
</dbReference>
<dbReference type="Pfam" id="PF00501">
    <property type="entry name" value="AMP-binding"/>
    <property type="match status" value="1"/>
</dbReference>
<feature type="domain" description="Carrier" evidence="6">
    <location>
        <begin position="931"/>
        <end position="982"/>
    </location>
</feature>
<evidence type="ECO:0000259" key="7">
    <source>
        <dbReference type="Pfam" id="PF00668"/>
    </source>
</evidence>
<dbReference type="InterPro" id="IPR009081">
    <property type="entry name" value="PP-bd_ACP"/>
</dbReference>
<protein>
    <submittedName>
        <fullName evidence="8">Non-ribosomal peptide synthetase component F</fullName>
    </submittedName>
</protein>
<dbReference type="PANTHER" id="PTHR45527">
    <property type="entry name" value="NONRIBOSOMAL PEPTIDE SYNTHETASE"/>
    <property type="match status" value="1"/>
</dbReference>
<reference evidence="8 9" key="1">
    <citation type="submission" date="2017-06" db="EMBL/GenBank/DDBJ databases">
        <authorList>
            <person name="Kim H.J."/>
            <person name="Triplett B.A."/>
        </authorList>
    </citation>
    <scope>NUCLEOTIDE SEQUENCE [LARGE SCALE GENOMIC DNA]</scope>
    <source>
        <strain evidence="8 9">CGMCC 4.5593</strain>
    </source>
</reference>
<evidence type="ECO:0000256" key="4">
    <source>
        <dbReference type="SAM" id="MobiDB-lite"/>
    </source>
</evidence>
<feature type="domain" description="Condensation" evidence="7">
    <location>
        <begin position="1005"/>
        <end position="1303"/>
    </location>
</feature>
<dbReference type="EMBL" id="FZPH01000028">
    <property type="protein sequence ID" value="SNT65898.1"/>
    <property type="molecule type" value="Genomic_DNA"/>
</dbReference>
<dbReference type="SUPFAM" id="SSF56801">
    <property type="entry name" value="Acetyl-CoA synthetase-like"/>
    <property type="match status" value="1"/>
</dbReference>
<dbReference type="InterPro" id="IPR000873">
    <property type="entry name" value="AMP-dep_synth/lig_dom"/>
</dbReference>
<evidence type="ECO:0000256" key="2">
    <source>
        <dbReference type="ARBA" id="ARBA00022450"/>
    </source>
</evidence>
<evidence type="ECO:0000256" key="1">
    <source>
        <dbReference type="ARBA" id="ARBA00001957"/>
    </source>
</evidence>
<evidence type="ECO:0000313" key="8">
    <source>
        <dbReference type="EMBL" id="SNT65898.1"/>
    </source>
</evidence>
<dbReference type="Proteomes" id="UP000198362">
    <property type="component" value="Unassembled WGS sequence"/>
</dbReference>
<keyword evidence="9" id="KW-1185">Reference proteome</keyword>
<dbReference type="InterPro" id="IPR045851">
    <property type="entry name" value="AMP-bd_C_sf"/>
</dbReference>